<evidence type="ECO:0000256" key="2">
    <source>
        <dbReference type="SAM" id="Phobius"/>
    </source>
</evidence>
<keyword evidence="2" id="KW-1133">Transmembrane helix</keyword>
<keyword evidence="4" id="KW-1185">Reference proteome</keyword>
<feature type="region of interest" description="Disordered" evidence="1">
    <location>
        <begin position="99"/>
        <end position="165"/>
    </location>
</feature>
<protein>
    <recommendedName>
        <fullName evidence="5">Transmembrane protein</fullName>
    </recommendedName>
</protein>
<feature type="compositionally biased region" description="Low complexity" evidence="1">
    <location>
        <begin position="1"/>
        <end position="13"/>
    </location>
</feature>
<name>A0A9K3M6R2_9STRA</name>
<gene>
    <name evidence="3" type="ORF">IV203_014157</name>
</gene>
<organism evidence="3 4">
    <name type="scientific">Nitzschia inconspicua</name>
    <dbReference type="NCBI Taxonomy" id="303405"/>
    <lineage>
        <taxon>Eukaryota</taxon>
        <taxon>Sar</taxon>
        <taxon>Stramenopiles</taxon>
        <taxon>Ochrophyta</taxon>
        <taxon>Bacillariophyta</taxon>
        <taxon>Bacillariophyceae</taxon>
        <taxon>Bacillariophycidae</taxon>
        <taxon>Bacillariales</taxon>
        <taxon>Bacillariaceae</taxon>
        <taxon>Nitzschia</taxon>
    </lineage>
</organism>
<keyword evidence="2" id="KW-0472">Membrane</keyword>
<evidence type="ECO:0000256" key="1">
    <source>
        <dbReference type="SAM" id="MobiDB-lite"/>
    </source>
</evidence>
<reference evidence="3" key="2">
    <citation type="submission" date="2021-04" db="EMBL/GenBank/DDBJ databases">
        <authorList>
            <person name="Podell S."/>
        </authorList>
    </citation>
    <scope>NUCLEOTIDE SEQUENCE</scope>
    <source>
        <strain evidence="3">Hildebrandi</strain>
    </source>
</reference>
<sequence>MTIQPNQNQQQQQPNPPNPQSQSHTVESSPSSSSSTTSTTSSNITSNTQQPPKMTTAMRTCLFVLLVSTLLTSCWGCWIMVVSTSLSLSSLSWPHQQQKQQQKTIVNDSSVGVVRKKEPSIELQQQQRQRPRQPNTRASMLSSIRNRISSTSTSTNPSTVSVRTTTHDDTKGVAMVHMPYNTLDNNNNSNIITTKQQHQQSLYHLREQVQSIVKSLVTLEEVSERVLLKVFRLLTHPVVLLDIAVIVFAHAIGSGSIVVLLPPTSSSNGGVVRWIVGSTRRWLRVTGSARRWTRLVSFVLERRILTPSSSSSLSRTMTQLVRAIRNPIQTIFKVVGALWEHRSRYSLLGDYCWYVKPPQPQQPSNDDDQ</sequence>
<feature type="compositionally biased region" description="Low complexity" evidence="1">
    <location>
        <begin position="20"/>
        <end position="50"/>
    </location>
</feature>
<feature type="compositionally biased region" description="Low complexity" evidence="1">
    <location>
        <begin position="142"/>
        <end position="164"/>
    </location>
</feature>
<evidence type="ECO:0008006" key="5">
    <source>
        <dbReference type="Google" id="ProtNLM"/>
    </source>
</evidence>
<dbReference type="EMBL" id="JAGRRH010000001">
    <property type="protein sequence ID" value="KAG7375062.1"/>
    <property type="molecule type" value="Genomic_DNA"/>
</dbReference>
<dbReference type="Proteomes" id="UP000693970">
    <property type="component" value="Unassembled WGS sequence"/>
</dbReference>
<evidence type="ECO:0000313" key="3">
    <source>
        <dbReference type="EMBL" id="KAG7375062.1"/>
    </source>
</evidence>
<reference evidence="3" key="1">
    <citation type="journal article" date="2021" name="Sci. Rep.">
        <title>Diploid genomic architecture of Nitzschia inconspicua, an elite biomass production diatom.</title>
        <authorList>
            <person name="Oliver A."/>
            <person name="Podell S."/>
            <person name="Pinowska A."/>
            <person name="Traller J.C."/>
            <person name="Smith S.R."/>
            <person name="McClure R."/>
            <person name="Beliaev A."/>
            <person name="Bohutskyi P."/>
            <person name="Hill E.A."/>
            <person name="Rabines A."/>
            <person name="Zheng H."/>
            <person name="Allen L.Z."/>
            <person name="Kuo A."/>
            <person name="Grigoriev I.V."/>
            <person name="Allen A.E."/>
            <person name="Hazlebeck D."/>
            <person name="Allen E.E."/>
        </authorList>
    </citation>
    <scope>NUCLEOTIDE SEQUENCE</scope>
    <source>
        <strain evidence="3">Hildebrandi</strain>
    </source>
</reference>
<keyword evidence="2" id="KW-0812">Transmembrane</keyword>
<feature type="compositionally biased region" description="Low complexity" evidence="1">
    <location>
        <begin position="124"/>
        <end position="134"/>
    </location>
</feature>
<feature type="transmembrane region" description="Helical" evidence="2">
    <location>
        <begin position="61"/>
        <end position="81"/>
    </location>
</feature>
<proteinExistence type="predicted"/>
<comment type="caution">
    <text evidence="3">The sequence shown here is derived from an EMBL/GenBank/DDBJ whole genome shotgun (WGS) entry which is preliminary data.</text>
</comment>
<evidence type="ECO:0000313" key="4">
    <source>
        <dbReference type="Proteomes" id="UP000693970"/>
    </source>
</evidence>
<feature type="region of interest" description="Disordered" evidence="1">
    <location>
        <begin position="1"/>
        <end position="52"/>
    </location>
</feature>
<dbReference type="AlphaFoldDB" id="A0A9K3M6R2"/>
<accession>A0A9K3M6R2</accession>